<dbReference type="Proteomes" id="UP001595923">
    <property type="component" value="Unassembled WGS sequence"/>
</dbReference>
<dbReference type="EMBL" id="JBHSFQ010000019">
    <property type="protein sequence ID" value="MFC4563890.1"/>
    <property type="molecule type" value="Genomic_DNA"/>
</dbReference>
<evidence type="ECO:0000256" key="1">
    <source>
        <dbReference type="SAM" id="MobiDB-lite"/>
    </source>
</evidence>
<comment type="caution">
    <text evidence="2">The sequence shown here is derived from an EMBL/GenBank/DDBJ whole genome shotgun (WGS) entry which is preliminary data.</text>
</comment>
<sequence length="71" mass="7766">MATAAGRAAGEPAAAVHVHLCYTGLGRGRWLDLYPAWDRTHPDTPERRSVTDEIRSEAHASSSAWRRPPAT</sequence>
<proteinExistence type="predicted"/>
<reference evidence="3" key="1">
    <citation type="journal article" date="2019" name="Int. J. Syst. Evol. Microbiol.">
        <title>The Global Catalogue of Microorganisms (GCM) 10K type strain sequencing project: providing services to taxonomists for standard genome sequencing and annotation.</title>
        <authorList>
            <consortium name="The Broad Institute Genomics Platform"/>
            <consortium name="The Broad Institute Genome Sequencing Center for Infectious Disease"/>
            <person name="Wu L."/>
            <person name="Ma J."/>
        </authorList>
    </citation>
    <scope>NUCLEOTIDE SEQUENCE [LARGE SCALE GENOMIC DNA]</scope>
    <source>
        <strain evidence="3">XZYJ18</strain>
    </source>
</reference>
<dbReference type="RefSeq" id="WP_378576546.1">
    <property type="nucleotide sequence ID" value="NZ_JBHSFQ010000019.1"/>
</dbReference>
<feature type="compositionally biased region" description="Basic and acidic residues" evidence="1">
    <location>
        <begin position="38"/>
        <end position="58"/>
    </location>
</feature>
<protein>
    <submittedName>
        <fullName evidence="2">Uncharacterized protein</fullName>
    </submittedName>
</protein>
<accession>A0ABV9DYE5</accession>
<feature type="region of interest" description="Disordered" evidence="1">
    <location>
        <begin position="36"/>
        <end position="71"/>
    </location>
</feature>
<evidence type="ECO:0000313" key="3">
    <source>
        <dbReference type="Proteomes" id="UP001595923"/>
    </source>
</evidence>
<name>A0ABV9DYE5_9ACTN</name>
<organism evidence="2 3">
    <name type="scientific">Nocardiopsis mangrovi</name>
    <dbReference type="NCBI Taxonomy" id="1179818"/>
    <lineage>
        <taxon>Bacteria</taxon>
        <taxon>Bacillati</taxon>
        <taxon>Actinomycetota</taxon>
        <taxon>Actinomycetes</taxon>
        <taxon>Streptosporangiales</taxon>
        <taxon>Nocardiopsidaceae</taxon>
        <taxon>Nocardiopsis</taxon>
    </lineage>
</organism>
<gene>
    <name evidence="2" type="ORF">ACFO4E_18680</name>
</gene>
<keyword evidence="3" id="KW-1185">Reference proteome</keyword>
<evidence type="ECO:0000313" key="2">
    <source>
        <dbReference type="EMBL" id="MFC4563890.1"/>
    </source>
</evidence>